<gene>
    <name evidence="1" type="ORF">BST26_12050</name>
</gene>
<dbReference type="SUPFAM" id="SSF51735">
    <property type="entry name" value="NAD(P)-binding Rossmann-fold domains"/>
    <property type="match status" value="1"/>
</dbReference>
<dbReference type="InterPro" id="IPR051397">
    <property type="entry name" value="Zn-ADH-like_protein"/>
</dbReference>
<reference evidence="1 2" key="1">
    <citation type="submission" date="2016-12" db="EMBL/GenBank/DDBJ databases">
        <title>The new phylogeny of genus Mycobacterium.</title>
        <authorList>
            <person name="Tortoli E."/>
            <person name="Trovato A."/>
            <person name="Cirillo D.M."/>
        </authorList>
    </citation>
    <scope>NUCLEOTIDE SEQUENCE [LARGE SCALE GENOMIC DNA]</scope>
    <source>
        <strain evidence="1 2">DSM 45130</strain>
    </source>
</reference>
<dbReference type="PANTHER" id="PTHR43677:SF4">
    <property type="entry name" value="QUINONE OXIDOREDUCTASE-LIKE PROTEIN 2"/>
    <property type="match status" value="1"/>
</dbReference>
<dbReference type="InterPro" id="IPR013154">
    <property type="entry name" value="ADH-like_N"/>
</dbReference>
<organism evidence="1 2">
    <name type="scientific">Mycolicibacterium insubricum</name>
    <dbReference type="NCBI Taxonomy" id="444597"/>
    <lineage>
        <taxon>Bacteria</taxon>
        <taxon>Bacillati</taxon>
        <taxon>Actinomycetota</taxon>
        <taxon>Actinomycetes</taxon>
        <taxon>Mycobacteriales</taxon>
        <taxon>Mycobacteriaceae</taxon>
        <taxon>Mycolicibacterium</taxon>
    </lineage>
</organism>
<comment type="caution">
    <text evidence="1">The sequence shown here is derived from an EMBL/GenBank/DDBJ whole genome shotgun (WGS) entry which is preliminary data.</text>
</comment>
<keyword evidence="2" id="KW-1185">Reference proteome</keyword>
<proteinExistence type="predicted"/>
<dbReference type="Gene3D" id="3.90.180.10">
    <property type="entry name" value="Medium-chain alcohol dehydrogenases, catalytic domain"/>
    <property type="match status" value="1"/>
</dbReference>
<dbReference type="Pfam" id="PF08240">
    <property type="entry name" value="ADH_N"/>
    <property type="match status" value="1"/>
</dbReference>
<dbReference type="Pfam" id="PF00107">
    <property type="entry name" value="ADH_zinc_N"/>
    <property type="match status" value="1"/>
</dbReference>
<dbReference type="Gene3D" id="3.40.50.720">
    <property type="entry name" value="NAD(P)-binding Rossmann-like Domain"/>
    <property type="match status" value="1"/>
</dbReference>
<dbReference type="AlphaFoldDB" id="A0A1X0DCC3"/>
<dbReference type="InterPro" id="IPR020843">
    <property type="entry name" value="ER"/>
</dbReference>
<dbReference type="EMBL" id="MVHS01000026">
    <property type="protein sequence ID" value="ORA70043.1"/>
    <property type="molecule type" value="Genomic_DNA"/>
</dbReference>
<dbReference type="InterPro" id="IPR036291">
    <property type="entry name" value="NAD(P)-bd_dom_sf"/>
</dbReference>
<name>A0A1X0DCC3_9MYCO</name>
<dbReference type="STRING" id="444597.BST26_12050"/>
<accession>A0A1X0DCC3</accession>
<protein>
    <submittedName>
        <fullName evidence="1">Uncharacterized protein</fullName>
    </submittedName>
</protein>
<dbReference type="CDD" id="cd08241">
    <property type="entry name" value="QOR1"/>
    <property type="match status" value="1"/>
</dbReference>
<dbReference type="SUPFAM" id="SSF50129">
    <property type="entry name" value="GroES-like"/>
    <property type="match status" value="1"/>
</dbReference>
<dbReference type="GO" id="GO:0016491">
    <property type="term" value="F:oxidoreductase activity"/>
    <property type="evidence" value="ECO:0007669"/>
    <property type="project" value="InterPro"/>
</dbReference>
<evidence type="ECO:0000313" key="2">
    <source>
        <dbReference type="Proteomes" id="UP000192801"/>
    </source>
</evidence>
<evidence type="ECO:0000313" key="1">
    <source>
        <dbReference type="EMBL" id="ORA70043.1"/>
    </source>
</evidence>
<dbReference type="Proteomes" id="UP000192801">
    <property type="component" value="Unassembled WGS sequence"/>
</dbReference>
<sequence length="328" mass="34138">MKAWVATSLTGEAGLELRELPEPECGPGRVRIAIHAVSLNYPDTLITRGKYQLQVEPPFVPGSEAAGVIVEVGPGVTGLTVGDRVLTIGGLGAFADQIVVDPAAQQVHVIPDEMSFEEAAGFGMVYGTAMHALRQRGQIQPGETVLVLGAAGGCGSAAVAVASMMGARVIAAASSAQKCAFAQGFGATEAVNYGKHDLREQVMTVTGGDGVDVLFDPVGGALFEQARRCLAWNGRYLVIGFAAGGIPVMPANYALIKSISMIGVAFGMSAVRDPQMNHANFATLFGWYRQGRLPVAPSSIIAFDEIPDACAQMYSGGGVGKTVVRVER</sequence>
<dbReference type="InterPro" id="IPR011032">
    <property type="entry name" value="GroES-like_sf"/>
</dbReference>
<dbReference type="InterPro" id="IPR013149">
    <property type="entry name" value="ADH-like_C"/>
</dbReference>
<dbReference type="PANTHER" id="PTHR43677">
    <property type="entry name" value="SHORT-CHAIN DEHYDROGENASE/REDUCTASE"/>
    <property type="match status" value="1"/>
</dbReference>
<dbReference type="SMART" id="SM00829">
    <property type="entry name" value="PKS_ER"/>
    <property type="match status" value="1"/>
</dbReference>